<keyword evidence="1" id="KW-0812">Transmembrane</keyword>
<dbReference type="AlphaFoldDB" id="A0A1C0ZVC3"/>
<sequence length="129" mass="13959">MYAVAPFLAWLIAGVFKFAVNHIRYGDAKARIGNGGFPSNHTTILTTTTMLIGFDEGFGSALFGLGTAITFIVIIDAMGLRRHVGRHAERINTIRPEGEKLRESMGHTRLEVTGGLVLGSLLGYVLSQL</sequence>
<dbReference type="RefSeq" id="WP_065855980.1">
    <property type="nucleotide sequence ID" value="NZ_LYPC01000027.1"/>
</dbReference>
<feature type="transmembrane region" description="Helical" evidence="1">
    <location>
        <begin position="58"/>
        <end position="80"/>
    </location>
</feature>
<dbReference type="InterPro" id="IPR003832">
    <property type="entry name" value="DUF212"/>
</dbReference>
<evidence type="ECO:0000313" key="3">
    <source>
        <dbReference type="Proteomes" id="UP000093309"/>
    </source>
</evidence>
<dbReference type="PANTHER" id="PTHR31446:SF39">
    <property type="entry name" value="ACID PHOSPHATASE_VANADIUM-DEPENDENT HALOPEROXIDASE-RELATED PROTEIN"/>
    <property type="match status" value="1"/>
</dbReference>
<accession>A0A1C0ZVC3</accession>
<proteinExistence type="predicted"/>
<keyword evidence="1" id="KW-0472">Membrane</keyword>
<dbReference type="STRING" id="512399.A8709_29800"/>
<keyword evidence="1" id="KW-1133">Transmembrane helix</keyword>
<protein>
    <submittedName>
        <fullName evidence="2">Acid phosphatase</fullName>
    </submittedName>
</protein>
<gene>
    <name evidence="2" type="ORF">A8709_29800</name>
</gene>
<evidence type="ECO:0000313" key="2">
    <source>
        <dbReference type="EMBL" id="OCT12050.1"/>
    </source>
</evidence>
<dbReference type="EMBL" id="LYPC01000027">
    <property type="protein sequence ID" value="OCT12050.1"/>
    <property type="molecule type" value="Genomic_DNA"/>
</dbReference>
<reference evidence="3" key="1">
    <citation type="submission" date="2016-05" db="EMBL/GenBank/DDBJ databases">
        <title>Paenibacillus oryzae. sp. nov., isolated from the rice root.</title>
        <authorList>
            <person name="Zhang J."/>
            <person name="Zhang X."/>
        </authorList>
    </citation>
    <scope>NUCLEOTIDE SEQUENCE [LARGE SCALE GENOMIC DNA]</scope>
    <source>
        <strain evidence="3">KCTC13222</strain>
    </source>
</reference>
<comment type="caution">
    <text evidence="2">The sequence shown here is derived from an EMBL/GenBank/DDBJ whole genome shotgun (WGS) entry which is preliminary data.</text>
</comment>
<dbReference type="Proteomes" id="UP000093309">
    <property type="component" value="Unassembled WGS sequence"/>
</dbReference>
<dbReference type="OrthoDB" id="9792681at2"/>
<name>A0A1C0ZVC3_9BACL</name>
<organism evidence="2 3">
    <name type="scientific">Paenibacillus pectinilyticus</name>
    <dbReference type="NCBI Taxonomy" id="512399"/>
    <lineage>
        <taxon>Bacteria</taxon>
        <taxon>Bacillati</taxon>
        <taxon>Bacillota</taxon>
        <taxon>Bacilli</taxon>
        <taxon>Bacillales</taxon>
        <taxon>Paenibacillaceae</taxon>
        <taxon>Paenibacillus</taxon>
    </lineage>
</organism>
<keyword evidence="3" id="KW-1185">Reference proteome</keyword>
<dbReference type="PANTHER" id="PTHR31446">
    <property type="entry name" value="ACID PHOSPHATASE/VANADIUM-DEPENDENT HALOPEROXIDASE-RELATED PROTEIN"/>
    <property type="match status" value="1"/>
</dbReference>
<dbReference type="Pfam" id="PF02681">
    <property type="entry name" value="DUF212"/>
    <property type="match status" value="1"/>
</dbReference>
<evidence type="ECO:0000256" key="1">
    <source>
        <dbReference type="SAM" id="Phobius"/>
    </source>
</evidence>